<comment type="caution">
    <text evidence="8">The sequence shown here is derived from an EMBL/GenBank/DDBJ whole genome shotgun (WGS) entry which is preliminary data.</text>
</comment>
<feature type="transmembrane region" description="Helical" evidence="6">
    <location>
        <begin position="496"/>
        <end position="514"/>
    </location>
</feature>
<dbReference type="Pfam" id="PF00892">
    <property type="entry name" value="EamA"/>
    <property type="match status" value="4"/>
</dbReference>
<feature type="transmembrane region" description="Helical" evidence="6">
    <location>
        <begin position="1268"/>
        <end position="1288"/>
    </location>
</feature>
<feature type="transmembrane region" description="Helical" evidence="6">
    <location>
        <begin position="160"/>
        <end position="178"/>
    </location>
</feature>
<dbReference type="PANTHER" id="PTHR31218">
    <property type="entry name" value="WAT1-RELATED PROTEIN"/>
    <property type="match status" value="1"/>
</dbReference>
<feature type="transmembrane region" description="Helical" evidence="6">
    <location>
        <begin position="206"/>
        <end position="226"/>
    </location>
</feature>
<comment type="similarity">
    <text evidence="2">Belongs to the drug/metabolite transporter (DMT) superfamily. Plant drug/metabolite exporter (P-DME) (TC 2.A.7.4) family.</text>
</comment>
<evidence type="ECO:0000313" key="8">
    <source>
        <dbReference type="EMBL" id="KAH0918615.1"/>
    </source>
</evidence>
<keyword evidence="9" id="KW-1185">Reference proteome</keyword>
<keyword evidence="3 6" id="KW-0812">Transmembrane</keyword>
<comment type="subcellular location">
    <subcellularLocation>
        <location evidence="1">Membrane</location>
        <topology evidence="1">Multi-pass membrane protein</topology>
    </subcellularLocation>
</comment>
<feature type="transmembrane region" description="Helical" evidence="6">
    <location>
        <begin position="643"/>
        <end position="664"/>
    </location>
</feature>
<reference evidence="8 9" key="1">
    <citation type="submission" date="2021-05" db="EMBL/GenBank/DDBJ databases">
        <title>Genome Assembly of Synthetic Allotetraploid Brassica napus Reveals Homoeologous Exchanges between Subgenomes.</title>
        <authorList>
            <person name="Davis J.T."/>
        </authorList>
    </citation>
    <scope>NUCLEOTIDE SEQUENCE [LARGE SCALE GENOMIC DNA]</scope>
    <source>
        <strain evidence="9">cv. Da-Ae</strain>
        <tissue evidence="8">Seedling</tissue>
    </source>
</reference>
<feature type="transmembrane region" description="Helical" evidence="6">
    <location>
        <begin position="1126"/>
        <end position="1150"/>
    </location>
</feature>
<evidence type="ECO:0000256" key="3">
    <source>
        <dbReference type="ARBA" id="ARBA00022692"/>
    </source>
</evidence>
<feature type="transmembrane region" description="Helical" evidence="6">
    <location>
        <begin position="944"/>
        <end position="966"/>
    </location>
</feature>
<feature type="domain" description="EamA" evidence="7">
    <location>
        <begin position="40"/>
        <end position="176"/>
    </location>
</feature>
<feature type="transmembrane region" description="Helical" evidence="6">
    <location>
        <begin position="238"/>
        <end position="260"/>
    </location>
</feature>
<feature type="transmembrane region" description="Helical" evidence="6">
    <location>
        <begin position="866"/>
        <end position="884"/>
    </location>
</feature>
<feature type="transmembrane region" description="Helical" evidence="6">
    <location>
        <begin position="272"/>
        <end position="290"/>
    </location>
</feature>
<keyword evidence="4 6" id="KW-1133">Transmembrane helix</keyword>
<evidence type="ECO:0000256" key="6">
    <source>
        <dbReference type="SAM" id="Phobius"/>
    </source>
</evidence>
<feature type="transmembrane region" description="Helical" evidence="6">
    <location>
        <begin position="613"/>
        <end position="631"/>
    </location>
</feature>
<feature type="transmembrane region" description="Helical" evidence="6">
    <location>
        <begin position="804"/>
        <end position="823"/>
    </location>
</feature>
<feature type="transmembrane region" description="Helical" evidence="6">
    <location>
        <begin position="1362"/>
        <end position="1382"/>
    </location>
</feature>
<feature type="transmembrane region" description="Helical" evidence="6">
    <location>
        <begin position="127"/>
        <end position="148"/>
    </location>
</feature>
<dbReference type="InterPro" id="IPR000620">
    <property type="entry name" value="EamA_dom"/>
</dbReference>
<feature type="transmembrane region" description="Helical" evidence="6">
    <location>
        <begin position="978"/>
        <end position="997"/>
    </location>
</feature>
<feature type="transmembrane region" description="Helical" evidence="6">
    <location>
        <begin position="670"/>
        <end position="688"/>
    </location>
</feature>
<evidence type="ECO:0000259" key="7">
    <source>
        <dbReference type="Pfam" id="PF00892"/>
    </source>
</evidence>
<feature type="transmembrane region" description="Helical" evidence="6">
    <location>
        <begin position="1098"/>
        <end position="1120"/>
    </location>
</feature>
<feature type="transmembrane region" description="Helical" evidence="6">
    <location>
        <begin position="1388"/>
        <end position="1406"/>
    </location>
</feature>
<feature type="domain" description="EamA" evidence="7">
    <location>
        <begin position="208"/>
        <end position="346"/>
    </location>
</feature>
<feature type="transmembrane region" description="Helical" evidence="6">
    <location>
        <begin position="1334"/>
        <end position="1355"/>
    </location>
</feature>
<accession>A0ABQ8CNF5</accession>
<feature type="transmembrane region" description="Helical" evidence="6">
    <location>
        <begin position="739"/>
        <end position="759"/>
    </location>
</feature>
<feature type="domain" description="EamA" evidence="7">
    <location>
        <begin position="1105"/>
        <end position="1241"/>
    </location>
</feature>
<evidence type="ECO:0000256" key="2">
    <source>
        <dbReference type="ARBA" id="ARBA00007635"/>
    </source>
</evidence>
<gene>
    <name evidence="8" type="ORF">HID58_026275</name>
</gene>
<evidence type="ECO:0000256" key="4">
    <source>
        <dbReference type="ARBA" id="ARBA00022989"/>
    </source>
</evidence>
<feature type="transmembrane region" description="Helical" evidence="6">
    <location>
        <begin position="302"/>
        <end position="323"/>
    </location>
</feature>
<feature type="transmembrane region" description="Helical" evidence="6">
    <location>
        <begin position="771"/>
        <end position="792"/>
    </location>
</feature>
<dbReference type="EMBL" id="JAGKQM010000007">
    <property type="protein sequence ID" value="KAH0918615.1"/>
    <property type="molecule type" value="Genomic_DNA"/>
</dbReference>
<keyword evidence="5 6" id="KW-0472">Membrane</keyword>
<feature type="transmembrane region" description="Helical" evidence="6">
    <location>
        <begin position="547"/>
        <end position="567"/>
    </location>
</feature>
<feature type="transmembrane region" description="Helical" evidence="6">
    <location>
        <begin position="579"/>
        <end position="601"/>
    </location>
</feature>
<feature type="transmembrane region" description="Helical" evidence="6">
    <location>
        <begin position="1009"/>
        <end position="1028"/>
    </location>
</feature>
<proteinExistence type="inferred from homology"/>
<feature type="transmembrane region" description="Helical" evidence="6">
    <location>
        <begin position="329"/>
        <end position="348"/>
    </location>
</feature>
<feature type="transmembrane region" description="Helical" evidence="6">
    <location>
        <begin position="912"/>
        <end position="932"/>
    </location>
</feature>
<organism evidence="8 9">
    <name type="scientific">Brassica napus</name>
    <name type="common">Rape</name>
    <dbReference type="NCBI Taxonomy" id="3708"/>
    <lineage>
        <taxon>Eukaryota</taxon>
        <taxon>Viridiplantae</taxon>
        <taxon>Streptophyta</taxon>
        <taxon>Embryophyta</taxon>
        <taxon>Tracheophyta</taxon>
        <taxon>Spermatophyta</taxon>
        <taxon>Magnoliopsida</taxon>
        <taxon>eudicotyledons</taxon>
        <taxon>Gunneridae</taxon>
        <taxon>Pentapetalae</taxon>
        <taxon>rosids</taxon>
        <taxon>malvids</taxon>
        <taxon>Brassicales</taxon>
        <taxon>Brassicaceae</taxon>
        <taxon>Brassiceae</taxon>
        <taxon>Brassica</taxon>
    </lineage>
</organism>
<feature type="transmembrane region" description="Helical" evidence="6">
    <location>
        <begin position="1300"/>
        <end position="1322"/>
    </location>
</feature>
<feature type="domain" description="EamA" evidence="7">
    <location>
        <begin position="748"/>
        <end position="882"/>
    </location>
</feature>
<feature type="transmembrane region" description="Helical" evidence="6">
    <location>
        <begin position="1162"/>
        <end position="1180"/>
    </location>
</feature>
<dbReference type="SUPFAM" id="SSF103481">
    <property type="entry name" value="Multidrug resistance efflux transporter EmrE"/>
    <property type="match status" value="6"/>
</dbReference>
<sequence>MELRERVYFSENLPIMRGEETEAWRYFRRDVLPFAAMFAVECATVGSSTLYKAATLRGLNFYVFIFYTYVISTLILFPLSIIFGRSRRLPSVKSPLFFKILLLGLVGISFMAVLAGCKGIEYSSPTVSSAISNLTPAFTFILAVIFRMENVRLRSSATQAKIIGAIISISGALVVVLYKGSTLFADASVSPTISLHKKLTSSESSWIIGGLLITLHYFLTSVWYILQTRIMEIYPEEITVVFLYNLCVTLISAPVCLLGERNFTSWTLKPDISLAAIMYSGVFVTVFGGLTHTWGLHLKGPVYISLFRPLSIVIVVAMGAIFLGDALHLGSVIGSVILCIGFYMLIWGKAREDTTKNRSWRRDSGVEVLKQRCCPVCCDVYGGVCHCWVQHSIQGCHFERIELLCLCLLLLSCFNTSSSSIILHLWKVKKIASIQVSSLLQDFISWVSRIAGCKGIEYSSPTLSSAISNLTPAFTFTLAVIFRMEQVRLRSSGTQAKIIGAVISISGALVIVLYKGPKVLAAASFISSSPPTISLHQQQMTSFESSWIIGGLLLASQYFLISIMYILQTRIMEAYPEEIRVVFFYNLIATLISAPVCFLAETDLTSWVLKPDMSLAAIIYSGVFVSLFSALTHTWGLHLKGPVYVSLFRPLSIAIAVTMGALFLGASLHLGSVIGSVILCFGFYTVMWGKARENSTKAAAGFENSPFLLTHVVEDEHLDLMERGAEEKTVALRYFSKDVVPFAAMVSVECVMVGANTLFKAATLRGLSFYVYIFYSYVVATIVLLPLSLIFGRSRRLPSAKFPVFVKIFFLAVLGLMSGLVGLKGVEYSSPTLSSAISNLTPAFTFTLAIIFRMEQVRLSSSATQAKIIGTLVSISGALVVVLYKGPKVLTAASSPSTISLDQHLTSSNSSWMIGGLLLASQYFFISVWYILQTQVMAVYPEQITVIFFYNLFATLISAPVCFFAESNLTSWVVKPDISLAAIVYSGVLLSSFGLAIHTWGLHLKGPVYISLFKPLSIVIAVILGAIFLGDALYLGSVIGSVILSLGFYTVIWGKAREDASKTVTGSEQSPLLLTHVVEDEALGVEEEVAWRYFCRDVVPFTAMVAVECVTVGANTLFKAATMRGLSFYVFVFYNYVIATLVLLPLSLLFRRSRRLPSAKSSVFFKIFLLALVGFMSVVAGCKGLEYSSPTLASAISNLTPAFTFTLAIIFRMEQVVLRSSATQAKIIGTIVSMSGALVVVLYKGPKILASSTTVSHDQHLTISESSWIIGGLLIAAQYLLVSIWLILQTRIMEVYPEEINVVFLYNLCATLISAPVCLFATKDLSSFLLKPGLPLASVMFSGGLVSSSVIHTWGLHLKGPVYISLFKPLSIVIAVAMGSIFLGDALYLGSVVGSVILSLGFYTVIWGKSREDSTRTVAGSEQSPLLLTHTIMI</sequence>
<feature type="transmembrane region" description="Helical" evidence="6">
    <location>
        <begin position="96"/>
        <end position="115"/>
    </location>
</feature>
<dbReference type="InterPro" id="IPR030184">
    <property type="entry name" value="WAT1-related"/>
</dbReference>
<name>A0ABQ8CNF5_BRANA</name>
<dbReference type="InterPro" id="IPR037185">
    <property type="entry name" value="EmrE-like"/>
</dbReference>
<evidence type="ECO:0000256" key="5">
    <source>
        <dbReference type="ARBA" id="ARBA00023136"/>
    </source>
</evidence>
<feature type="transmembrane region" description="Helical" evidence="6">
    <location>
        <begin position="835"/>
        <end position="854"/>
    </location>
</feature>
<feature type="transmembrane region" description="Helical" evidence="6">
    <location>
        <begin position="1225"/>
        <end position="1243"/>
    </location>
</feature>
<evidence type="ECO:0000256" key="1">
    <source>
        <dbReference type="ARBA" id="ARBA00004141"/>
    </source>
</evidence>
<dbReference type="Proteomes" id="UP000824890">
    <property type="component" value="Unassembled WGS sequence"/>
</dbReference>
<feature type="transmembrane region" description="Helical" evidence="6">
    <location>
        <begin position="1192"/>
        <end position="1213"/>
    </location>
</feature>
<feature type="transmembrane region" description="Helical" evidence="6">
    <location>
        <begin position="1034"/>
        <end position="1052"/>
    </location>
</feature>
<protein>
    <recommendedName>
        <fullName evidence="7">EamA domain-containing protein</fullName>
    </recommendedName>
</protein>
<evidence type="ECO:0000313" key="9">
    <source>
        <dbReference type="Proteomes" id="UP000824890"/>
    </source>
</evidence>
<feature type="transmembrane region" description="Helical" evidence="6">
    <location>
        <begin position="31"/>
        <end position="51"/>
    </location>
</feature>
<feature type="transmembrane region" description="Helical" evidence="6">
    <location>
        <begin position="63"/>
        <end position="84"/>
    </location>
</feature>